<evidence type="ECO:0000313" key="2">
    <source>
        <dbReference type="EMBL" id="KAK7282909.1"/>
    </source>
</evidence>
<keyword evidence="1" id="KW-0812">Transmembrane</keyword>
<reference evidence="2 3" key="1">
    <citation type="submission" date="2024-01" db="EMBL/GenBank/DDBJ databases">
        <title>The genomes of 5 underutilized Papilionoideae crops provide insights into root nodulation and disease resistanc.</title>
        <authorList>
            <person name="Yuan L."/>
        </authorList>
    </citation>
    <scope>NUCLEOTIDE SEQUENCE [LARGE SCALE GENOMIC DNA]</scope>
    <source>
        <strain evidence="2">ZHUSHIDOU_FW_LH</strain>
        <tissue evidence="2">Leaf</tissue>
    </source>
</reference>
<accession>A0AAN9IN07</accession>
<dbReference type="EMBL" id="JAYWIO010000002">
    <property type="protein sequence ID" value="KAK7282909.1"/>
    <property type="molecule type" value="Genomic_DNA"/>
</dbReference>
<dbReference type="Proteomes" id="UP001372338">
    <property type="component" value="Unassembled WGS sequence"/>
</dbReference>
<keyword evidence="3" id="KW-1185">Reference proteome</keyword>
<comment type="caution">
    <text evidence="2">The sequence shown here is derived from an EMBL/GenBank/DDBJ whole genome shotgun (WGS) entry which is preliminary data.</text>
</comment>
<keyword evidence="1" id="KW-1133">Transmembrane helix</keyword>
<feature type="transmembrane region" description="Helical" evidence="1">
    <location>
        <begin position="12"/>
        <end position="31"/>
    </location>
</feature>
<evidence type="ECO:0000256" key="1">
    <source>
        <dbReference type="SAM" id="Phobius"/>
    </source>
</evidence>
<feature type="transmembrane region" description="Helical" evidence="1">
    <location>
        <begin position="55"/>
        <end position="73"/>
    </location>
</feature>
<dbReference type="AlphaFoldDB" id="A0AAN9IN07"/>
<keyword evidence="1" id="KW-0472">Membrane</keyword>
<proteinExistence type="predicted"/>
<evidence type="ECO:0000313" key="3">
    <source>
        <dbReference type="Proteomes" id="UP001372338"/>
    </source>
</evidence>
<organism evidence="2 3">
    <name type="scientific">Crotalaria pallida</name>
    <name type="common">Smooth rattlebox</name>
    <name type="synonym">Crotalaria striata</name>
    <dbReference type="NCBI Taxonomy" id="3830"/>
    <lineage>
        <taxon>Eukaryota</taxon>
        <taxon>Viridiplantae</taxon>
        <taxon>Streptophyta</taxon>
        <taxon>Embryophyta</taxon>
        <taxon>Tracheophyta</taxon>
        <taxon>Spermatophyta</taxon>
        <taxon>Magnoliopsida</taxon>
        <taxon>eudicotyledons</taxon>
        <taxon>Gunneridae</taxon>
        <taxon>Pentapetalae</taxon>
        <taxon>rosids</taxon>
        <taxon>fabids</taxon>
        <taxon>Fabales</taxon>
        <taxon>Fabaceae</taxon>
        <taxon>Papilionoideae</taxon>
        <taxon>50 kb inversion clade</taxon>
        <taxon>genistoids sensu lato</taxon>
        <taxon>core genistoids</taxon>
        <taxon>Crotalarieae</taxon>
        <taxon>Crotalaria</taxon>
    </lineage>
</organism>
<gene>
    <name evidence="2" type="ORF">RIF29_12025</name>
</gene>
<protein>
    <submittedName>
        <fullName evidence="2">Uncharacterized protein</fullName>
    </submittedName>
</protein>
<sequence>MVNAFGSFRLSFLFRYDILLFYFQWFLGNYVSDVEKSHLQIPCQDYFDVMMKKSIYLLTLHLNFILFYLFIFFGEPQF</sequence>
<name>A0AAN9IN07_CROPI</name>